<dbReference type="Pfam" id="PF04773">
    <property type="entry name" value="FecR"/>
    <property type="match status" value="1"/>
</dbReference>
<dbReference type="GO" id="GO:0016989">
    <property type="term" value="F:sigma factor antagonist activity"/>
    <property type="evidence" value="ECO:0007669"/>
    <property type="project" value="TreeGrafter"/>
</dbReference>
<name>R9GUX9_9SPHI</name>
<evidence type="ECO:0000259" key="2">
    <source>
        <dbReference type="Pfam" id="PF04773"/>
    </source>
</evidence>
<dbReference type="InterPro" id="IPR006860">
    <property type="entry name" value="FecR"/>
</dbReference>
<dbReference type="Pfam" id="PF16344">
    <property type="entry name" value="FecR_C"/>
    <property type="match status" value="1"/>
</dbReference>
<feature type="domain" description="Protein FecR C-terminal" evidence="3">
    <location>
        <begin position="312"/>
        <end position="380"/>
    </location>
</feature>
<evidence type="ECO:0000313" key="4">
    <source>
        <dbReference type="EMBL" id="EOR95498.1"/>
    </source>
</evidence>
<dbReference type="Gene3D" id="2.60.120.1440">
    <property type="match status" value="1"/>
</dbReference>
<keyword evidence="5" id="KW-1185">Reference proteome</keyword>
<dbReference type="InterPro" id="IPR012373">
    <property type="entry name" value="Ferrdict_sens_TM"/>
</dbReference>
<protein>
    <submittedName>
        <fullName evidence="4">Putative anti-sigma factor</fullName>
    </submittedName>
</protein>
<feature type="transmembrane region" description="Helical" evidence="1">
    <location>
        <begin position="75"/>
        <end position="94"/>
    </location>
</feature>
<dbReference type="STRING" id="1150600.ADIARSV_1317"/>
<evidence type="ECO:0000256" key="1">
    <source>
        <dbReference type="SAM" id="Phobius"/>
    </source>
</evidence>
<dbReference type="PANTHER" id="PTHR30273">
    <property type="entry name" value="PERIPLASMIC SIGNAL SENSOR AND SIGMA FACTOR ACTIVATOR FECR-RELATED"/>
    <property type="match status" value="1"/>
</dbReference>
<sequence>MNRSKEPRALINKYLKGTCSPEEELLLEKFYSEESAKRTLLDNEFNLEDKKAEIWDLTQQHINNAAREKGHSFRWLIAAAASIALVIGVSLLFYKAEGEKAKVKVVERKHETIEPAFQRATLTLADGRNITLDDAANGTISNQAGKMVVKLRNGTIIYKDNELSSLHDDHVAINKMSTPRGGYYHLVLSDGSGVWLNSASSISYPASFSAGERVVTVTGEAYFEVVKKKNSMFLVKSGDQVIEVLGTHFNVMAYQDEKLMVTTLLEGSVKIIKNNVMVMLKPGQAATTSVNSGAFTLAEVNLDDAISWKQGYFKFNNENLQSMLNKVSRWYDVDVEFKDNLEETYYWGTYSRSKKLVDLLKDLEQTGDVHFKVTGRRIIVMN</sequence>
<gene>
    <name evidence="4" type="ORF">ADIARSV_1317</name>
</gene>
<dbReference type="InterPro" id="IPR032508">
    <property type="entry name" value="FecR_C"/>
</dbReference>
<dbReference type="AlphaFoldDB" id="R9GUX9"/>
<proteinExistence type="predicted"/>
<comment type="caution">
    <text evidence="4">The sequence shown here is derived from an EMBL/GenBank/DDBJ whole genome shotgun (WGS) entry which is preliminary data.</text>
</comment>
<accession>R9GUX9</accession>
<keyword evidence="1" id="KW-1133">Transmembrane helix</keyword>
<dbReference type="EMBL" id="AQPN01000049">
    <property type="protein sequence ID" value="EOR95498.1"/>
    <property type="molecule type" value="Genomic_DNA"/>
</dbReference>
<dbReference type="RefSeq" id="WP_016194558.1">
    <property type="nucleotide sequence ID" value="NZ_AQPN01000049.1"/>
</dbReference>
<organism evidence="4 5">
    <name type="scientific">Arcticibacter svalbardensis MN12-7</name>
    <dbReference type="NCBI Taxonomy" id="1150600"/>
    <lineage>
        <taxon>Bacteria</taxon>
        <taxon>Pseudomonadati</taxon>
        <taxon>Bacteroidota</taxon>
        <taxon>Sphingobacteriia</taxon>
        <taxon>Sphingobacteriales</taxon>
        <taxon>Sphingobacteriaceae</taxon>
        <taxon>Arcticibacter</taxon>
    </lineage>
</organism>
<keyword evidence="1" id="KW-0472">Membrane</keyword>
<evidence type="ECO:0000259" key="3">
    <source>
        <dbReference type="Pfam" id="PF16344"/>
    </source>
</evidence>
<reference evidence="4 5" key="1">
    <citation type="journal article" date="2013" name="Genome Announc.">
        <title>Draft Genome Sequence of Arcticibacter svalbardensis Strain MN12-7T, a Member of the Family Sphingobacteriaceae Isolated from an Arctic Soil Sample.</title>
        <authorList>
            <person name="Shivaji S."/>
            <person name="Ara S."/>
            <person name="Prasad S."/>
            <person name="Manasa B.P."/>
            <person name="Begum Z."/>
            <person name="Singh A."/>
            <person name="Kumar Pinnaka A."/>
        </authorList>
    </citation>
    <scope>NUCLEOTIDE SEQUENCE [LARGE SCALE GENOMIC DNA]</scope>
    <source>
        <strain evidence="4 5">MN12-7</strain>
    </source>
</reference>
<evidence type="ECO:0000313" key="5">
    <source>
        <dbReference type="Proteomes" id="UP000014174"/>
    </source>
</evidence>
<keyword evidence="1" id="KW-0812">Transmembrane</keyword>
<feature type="domain" description="FecR protein" evidence="2">
    <location>
        <begin position="175"/>
        <end position="270"/>
    </location>
</feature>
<dbReference type="PANTHER" id="PTHR30273:SF2">
    <property type="entry name" value="PROTEIN FECR"/>
    <property type="match status" value="1"/>
</dbReference>
<dbReference type="eggNOG" id="COG3712">
    <property type="taxonomic scope" value="Bacteria"/>
</dbReference>
<dbReference type="PATRIC" id="fig|1150600.3.peg.1294"/>
<dbReference type="Proteomes" id="UP000014174">
    <property type="component" value="Unassembled WGS sequence"/>
</dbReference>
<dbReference type="PIRSF" id="PIRSF018266">
    <property type="entry name" value="FecR"/>
    <property type="match status" value="1"/>
</dbReference>
<dbReference type="OrthoDB" id="1099963at2"/>
<dbReference type="Gene3D" id="3.55.50.30">
    <property type="match status" value="1"/>
</dbReference>